<dbReference type="GO" id="GO:0005524">
    <property type="term" value="F:ATP binding"/>
    <property type="evidence" value="ECO:0007669"/>
    <property type="project" value="UniProtKB-KW"/>
</dbReference>
<evidence type="ECO:0000313" key="6">
    <source>
        <dbReference type="EMBL" id="QDT94884.1"/>
    </source>
</evidence>
<accession>A0A517VPD8</accession>
<dbReference type="PANTHER" id="PTHR42759">
    <property type="entry name" value="MOXR FAMILY PROTEIN"/>
    <property type="match status" value="1"/>
</dbReference>
<dbReference type="InterPro" id="IPR050764">
    <property type="entry name" value="CbbQ/NirQ/NorQ/GpvN"/>
</dbReference>
<dbReference type="InterPro" id="IPR027417">
    <property type="entry name" value="P-loop_NTPase"/>
</dbReference>
<gene>
    <name evidence="6" type="primary">ravA_1</name>
    <name evidence="6" type="ORF">V144x_03170</name>
</gene>
<dbReference type="Gene3D" id="3.40.50.300">
    <property type="entry name" value="P-loop containing nucleotide triphosphate hydrolases"/>
    <property type="match status" value="1"/>
</dbReference>
<evidence type="ECO:0000256" key="2">
    <source>
        <dbReference type="ARBA" id="ARBA00022840"/>
    </source>
</evidence>
<dbReference type="Gene3D" id="1.10.8.80">
    <property type="entry name" value="Magnesium chelatase subunit I, C-Terminal domain"/>
    <property type="match status" value="1"/>
</dbReference>
<dbReference type="KEGG" id="gaw:V144x_03170"/>
<dbReference type="Proteomes" id="UP000318704">
    <property type="component" value="Chromosome"/>
</dbReference>
<dbReference type="PIRSF" id="PIRSF002849">
    <property type="entry name" value="AAA_ATPase_chaperone_MoxR_prd"/>
    <property type="match status" value="1"/>
</dbReference>
<dbReference type="PANTHER" id="PTHR42759:SF1">
    <property type="entry name" value="MAGNESIUM-CHELATASE SUBUNIT CHLD"/>
    <property type="match status" value="1"/>
</dbReference>
<dbReference type="EMBL" id="CP037920">
    <property type="protein sequence ID" value="QDT94884.1"/>
    <property type="molecule type" value="Genomic_DNA"/>
</dbReference>
<sequence length="362" mass="40446">MSSDPTLESSDLEGVEKLHQAYEQLKQEVNRVIIGQQQVVEELMISLLAGGHCLLVGVPGLAKTLIVHTLADTLNLSFNRVQFTPDLMPADITGTDVIQEDKSTGNRDFKFLAGPVFSNVVLADEINRTPPKTQAALLEAMQEHQVTAGGRKHKLPVPFFVLATQNPIEQEGTYPLPEAQLDRFMFEVKVDYPSEEEEFAIVQQTTSDDSYTVKKVLELEELLSFQSLVRKVPVADHIIRYAMQFARMTRIRQGDSLNSNEIPDFIREFVSWGAGPRASQNLILGAKARAILHGRMYVSTDDVKSVAHPVLRHRIITNFNAEAEGMTPDKIVDRLIELISVDSSQEKLDGRLPQVFRSADAR</sequence>
<dbReference type="GO" id="GO:0016887">
    <property type="term" value="F:ATP hydrolysis activity"/>
    <property type="evidence" value="ECO:0007669"/>
    <property type="project" value="InterPro"/>
</dbReference>
<dbReference type="Pfam" id="PF17863">
    <property type="entry name" value="AAA_lid_2"/>
    <property type="match status" value="1"/>
</dbReference>
<feature type="domain" description="ATPase AAA-3" evidence="4">
    <location>
        <begin position="52"/>
        <end position="186"/>
    </location>
</feature>
<evidence type="ECO:0000256" key="3">
    <source>
        <dbReference type="ARBA" id="ARBA00061607"/>
    </source>
</evidence>
<reference evidence="6 7" key="1">
    <citation type="submission" date="2019-03" db="EMBL/GenBank/DDBJ databases">
        <title>Deep-cultivation of Planctomycetes and their phenomic and genomic characterization uncovers novel biology.</title>
        <authorList>
            <person name="Wiegand S."/>
            <person name="Jogler M."/>
            <person name="Boedeker C."/>
            <person name="Pinto D."/>
            <person name="Vollmers J."/>
            <person name="Rivas-Marin E."/>
            <person name="Kohn T."/>
            <person name="Peeters S.H."/>
            <person name="Heuer A."/>
            <person name="Rast P."/>
            <person name="Oberbeckmann S."/>
            <person name="Bunk B."/>
            <person name="Jeske O."/>
            <person name="Meyerdierks A."/>
            <person name="Storesund J.E."/>
            <person name="Kallscheuer N."/>
            <person name="Luecker S."/>
            <person name="Lage O.M."/>
            <person name="Pohl T."/>
            <person name="Merkel B.J."/>
            <person name="Hornburger P."/>
            <person name="Mueller R.-W."/>
            <person name="Bruemmer F."/>
            <person name="Labrenz M."/>
            <person name="Spormann A.M."/>
            <person name="Op den Camp H."/>
            <person name="Overmann J."/>
            <person name="Amann R."/>
            <person name="Jetten M.S.M."/>
            <person name="Mascher T."/>
            <person name="Medema M.H."/>
            <person name="Devos D.P."/>
            <person name="Kaster A.-K."/>
            <person name="Ovreas L."/>
            <person name="Rohde M."/>
            <person name="Galperin M.Y."/>
            <person name="Jogler C."/>
        </authorList>
    </citation>
    <scope>NUCLEOTIDE SEQUENCE [LARGE SCALE GENOMIC DNA]</scope>
    <source>
        <strain evidence="6 7">V144</strain>
    </source>
</reference>
<proteinExistence type="inferred from homology"/>
<dbReference type="InterPro" id="IPR011703">
    <property type="entry name" value="ATPase_AAA-3"/>
</dbReference>
<keyword evidence="1" id="KW-0547">Nucleotide-binding</keyword>
<dbReference type="SUPFAM" id="SSF52540">
    <property type="entry name" value="P-loop containing nucleoside triphosphate hydrolases"/>
    <property type="match status" value="1"/>
</dbReference>
<evidence type="ECO:0000313" key="7">
    <source>
        <dbReference type="Proteomes" id="UP000318704"/>
    </source>
</evidence>
<organism evidence="6 7">
    <name type="scientific">Gimesia aquarii</name>
    <dbReference type="NCBI Taxonomy" id="2527964"/>
    <lineage>
        <taxon>Bacteria</taxon>
        <taxon>Pseudomonadati</taxon>
        <taxon>Planctomycetota</taxon>
        <taxon>Planctomycetia</taxon>
        <taxon>Planctomycetales</taxon>
        <taxon>Planctomycetaceae</taxon>
        <taxon>Gimesia</taxon>
    </lineage>
</organism>
<dbReference type="AlphaFoldDB" id="A0A517VPD8"/>
<dbReference type="Pfam" id="PF07726">
    <property type="entry name" value="AAA_3"/>
    <property type="match status" value="1"/>
</dbReference>
<dbReference type="CDD" id="cd00009">
    <property type="entry name" value="AAA"/>
    <property type="match status" value="1"/>
</dbReference>
<keyword evidence="2" id="KW-0067">ATP-binding</keyword>
<evidence type="ECO:0000256" key="1">
    <source>
        <dbReference type="ARBA" id="ARBA00022741"/>
    </source>
</evidence>
<protein>
    <submittedName>
        <fullName evidence="6">ATPase RavA</fullName>
        <ecNumber evidence="6">3.6.3.-</ecNumber>
    </submittedName>
</protein>
<evidence type="ECO:0000259" key="4">
    <source>
        <dbReference type="Pfam" id="PF07726"/>
    </source>
</evidence>
<dbReference type="InterPro" id="IPR041628">
    <property type="entry name" value="ChlI/MoxR_AAA_lid"/>
</dbReference>
<feature type="domain" description="ChlI/MoxR AAA lid" evidence="5">
    <location>
        <begin position="269"/>
        <end position="334"/>
    </location>
</feature>
<dbReference type="FunFam" id="3.40.50.300:FF:000640">
    <property type="entry name" value="MoxR family ATPase"/>
    <property type="match status" value="1"/>
</dbReference>
<name>A0A517VPD8_9PLAN</name>
<comment type="similarity">
    <text evidence="3">Belongs to the MoxR family.</text>
</comment>
<dbReference type="EC" id="3.6.3.-" evidence="6"/>
<evidence type="ECO:0000259" key="5">
    <source>
        <dbReference type="Pfam" id="PF17863"/>
    </source>
</evidence>
<keyword evidence="6" id="KW-0378">Hydrolase</keyword>